<feature type="compositionally biased region" description="Acidic residues" evidence="1">
    <location>
        <begin position="85"/>
        <end position="110"/>
    </location>
</feature>
<dbReference type="Proteomes" id="UP000033096">
    <property type="component" value="Chromosome"/>
</dbReference>
<evidence type="ECO:0000256" key="1">
    <source>
        <dbReference type="SAM" id="MobiDB-lite"/>
    </source>
</evidence>
<reference evidence="2 3" key="1">
    <citation type="submission" date="2014-07" db="EMBL/GenBank/DDBJ databases">
        <title>Methanogenic archaea and the global carbon cycle.</title>
        <authorList>
            <person name="Henriksen J.R."/>
            <person name="Luke J."/>
            <person name="Reinhart S."/>
            <person name="Benedict M.N."/>
            <person name="Youngblut N.D."/>
            <person name="Metcalf M.E."/>
            <person name="Whitaker R.J."/>
            <person name="Metcalf W.W."/>
        </authorList>
    </citation>
    <scope>NUCLEOTIDE SEQUENCE [LARGE SCALE GENOMIC DNA]</scope>
    <source>
        <strain evidence="2 3">Z-761</strain>
    </source>
</reference>
<sequence>MKKMLKIMAMLLVISAVVFAAGCSDKTADTTAENGSQEEVTDQTPVADNGTPSDNVAAEVPPAENGTFGNDSDNMSVDNMSVDNMSDDNMSDDNMSDDNMSDDNMSDDNDSIIGNNSSL</sequence>
<dbReference type="AlphaFoldDB" id="A0A0E3Q0J7"/>
<keyword evidence="3" id="KW-1185">Reference proteome</keyword>
<protein>
    <submittedName>
        <fullName evidence="2">Uncharacterized protein</fullName>
    </submittedName>
</protein>
<dbReference type="KEGG" id="mvc:MSVAZ_0376"/>
<dbReference type="PATRIC" id="fig|1434123.4.peg.396"/>
<feature type="region of interest" description="Disordered" evidence="1">
    <location>
        <begin position="27"/>
        <end position="119"/>
    </location>
</feature>
<organism evidence="2 3">
    <name type="scientific">Methanosarcina vacuolata Z-761</name>
    <dbReference type="NCBI Taxonomy" id="1434123"/>
    <lineage>
        <taxon>Archaea</taxon>
        <taxon>Methanobacteriati</taxon>
        <taxon>Methanobacteriota</taxon>
        <taxon>Stenosarchaea group</taxon>
        <taxon>Methanomicrobia</taxon>
        <taxon>Methanosarcinales</taxon>
        <taxon>Methanosarcinaceae</taxon>
        <taxon>Methanosarcina</taxon>
    </lineage>
</organism>
<evidence type="ECO:0000313" key="3">
    <source>
        <dbReference type="Proteomes" id="UP000033096"/>
    </source>
</evidence>
<feature type="compositionally biased region" description="Polar residues" evidence="1">
    <location>
        <begin position="29"/>
        <end position="54"/>
    </location>
</feature>
<dbReference type="PROSITE" id="PS51257">
    <property type="entry name" value="PROKAR_LIPOPROTEIN"/>
    <property type="match status" value="1"/>
</dbReference>
<feature type="compositionally biased region" description="Low complexity" evidence="1">
    <location>
        <begin position="69"/>
        <end position="84"/>
    </location>
</feature>
<name>A0A0E3Q0J7_9EURY</name>
<gene>
    <name evidence="2" type="ORF">MSVAZ_0376</name>
</gene>
<dbReference type="EMBL" id="CP009520">
    <property type="protein sequence ID" value="AKB42645.1"/>
    <property type="molecule type" value="Genomic_DNA"/>
</dbReference>
<proteinExistence type="predicted"/>
<dbReference type="HOGENOM" id="CLU_159091_0_0_2"/>
<evidence type="ECO:0000313" key="2">
    <source>
        <dbReference type="EMBL" id="AKB42645.1"/>
    </source>
</evidence>
<accession>A0A0E3Q0J7</accession>